<gene>
    <name evidence="1" type="ORF">R1flu_017272</name>
</gene>
<proteinExistence type="predicted"/>
<sequence>MASGLNAKQEQFHQVDKEILHRIQRQLSSGSSLQSVRSRHTVHLQSQSWVVVLRGHGLLTARLVIPKESICIDRLRELQGQRNRTAVHDLFVSGEAGGLNVGHHLESAYEEA</sequence>
<evidence type="ECO:0000313" key="1">
    <source>
        <dbReference type="EMBL" id="KAL2603047.1"/>
    </source>
</evidence>
<comment type="caution">
    <text evidence="1">The sequence shown here is derived from an EMBL/GenBank/DDBJ whole genome shotgun (WGS) entry which is preliminary data.</text>
</comment>
<organism evidence="1 2">
    <name type="scientific">Riccia fluitans</name>
    <dbReference type="NCBI Taxonomy" id="41844"/>
    <lineage>
        <taxon>Eukaryota</taxon>
        <taxon>Viridiplantae</taxon>
        <taxon>Streptophyta</taxon>
        <taxon>Embryophyta</taxon>
        <taxon>Marchantiophyta</taxon>
        <taxon>Marchantiopsida</taxon>
        <taxon>Marchantiidae</taxon>
        <taxon>Marchantiales</taxon>
        <taxon>Ricciaceae</taxon>
        <taxon>Riccia</taxon>
    </lineage>
</organism>
<name>A0ABD1XDX8_9MARC</name>
<evidence type="ECO:0000313" key="2">
    <source>
        <dbReference type="Proteomes" id="UP001605036"/>
    </source>
</evidence>
<keyword evidence="2" id="KW-1185">Reference proteome</keyword>
<dbReference type="AlphaFoldDB" id="A0ABD1XDX8"/>
<dbReference type="Proteomes" id="UP001605036">
    <property type="component" value="Unassembled WGS sequence"/>
</dbReference>
<reference evidence="1 2" key="1">
    <citation type="submission" date="2024-09" db="EMBL/GenBank/DDBJ databases">
        <title>Chromosome-scale assembly of Riccia fluitans.</title>
        <authorList>
            <person name="Paukszto L."/>
            <person name="Sawicki J."/>
            <person name="Karawczyk K."/>
            <person name="Piernik-Szablinska J."/>
            <person name="Szczecinska M."/>
            <person name="Mazdziarz M."/>
        </authorList>
    </citation>
    <scope>NUCLEOTIDE SEQUENCE [LARGE SCALE GENOMIC DNA]</scope>
    <source>
        <strain evidence="1">Rf_01</strain>
        <tissue evidence="1">Aerial parts of the thallus</tissue>
    </source>
</reference>
<accession>A0ABD1XDX8</accession>
<dbReference type="EMBL" id="JBHFFA010000092">
    <property type="protein sequence ID" value="KAL2603047.1"/>
    <property type="molecule type" value="Genomic_DNA"/>
</dbReference>
<protein>
    <submittedName>
        <fullName evidence="1">Uncharacterized protein</fullName>
    </submittedName>
</protein>